<dbReference type="Gene3D" id="3.30.420.40">
    <property type="match status" value="1"/>
</dbReference>
<dbReference type="InterPro" id="IPR006003">
    <property type="entry name" value="FGGY_RbtK-like"/>
</dbReference>
<keyword evidence="3 6" id="KW-0418">Kinase</keyword>
<feature type="domain" description="Carbohydrate kinase FGGY C-terminal" evidence="5">
    <location>
        <begin position="278"/>
        <end position="475"/>
    </location>
</feature>
<evidence type="ECO:0000259" key="5">
    <source>
        <dbReference type="Pfam" id="PF02782"/>
    </source>
</evidence>
<dbReference type="RefSeq" id="WP_101302392.1">
    <property type="nucleotide sequence ID" value="NZ_NXGX01000004.1"/>
</dbReference>
<feature type="domain" description="Carbohydrate kinase FGGY N-terminal" evidence="4">
    <location>
        <begin position="9"/>
        <end position="263"/>
    </location>
</feature>
<gene>
    <name evidence="6" type="ORF">COO92_12050</name>
</gene>
<evidence type="ECO:0000259" key="4">
    <source>
        <dbReference type="Pfam" id="PF00370"/>
    </source>
</evidence>
<dbReference type="PIRSF" id="PIRSF000538">
    <property type="entry name" value="GlpK"/>
    <property type="match status" value="1"/>
</dbReference>
<proteinExistence type="inferred from homology"/>
<dbReference type="GO" id="GO:0019321">
    <property type="term" value="P:pentose metabolic process"/>
    <property type="evidence" value="ECO:0007669"/>
    <property type="project" value="TreeGrafter"/>
</dbReference>
<evidence type="ECO:0000256" key="3">
    <source>
        <dbReference type="ARBA" id="ARBA00022777"/>
    </source>
</evidence>
<dbReference type="Proteomes" id="UP000233332">
    <property type="component" value="Unassembled WGS sequence"/>
</dbReference>
<dbReference type="GO" id="GO:0019150">
    <property type="term" value="F:D-ribulokinase activity"/>
    <property type="evidence" value="ECO:0007669"/>
    <property type="project" value="TreeGrafter"/>
</dbReference>
<keyword evidence="2" id="KW-0808">Transferase</keyword>
<evidence type="ECO:0000256" key="2">
    <source>
        <dbReference type="ARBA" id="ARBA00022679"/>
    </source>
</evidence>
<evidence type="ECO:0000313" key="7">
    <source>
        <dbReference type="Proteomes" id="UP000233332"/>
    </source>
</evidence>
<dbReference type="PANTHER" id="PTHR43435">
    <property type="entry name" value="RIBULOKINASE"/>
    <property type="match status" value="1"/>
</dbReference>
<dbReference type="InterPro" id="IPR018485">
    <property type="entry name" value="FGGY_C"/>
</dbReference>
<evidence type="ECO:0000313" key="6">
    <source>
        <dbReference type="EMBL" id="PKR58460.1"/>
    </source>
</evidence>
<dbReference type="InterPro" id="IPR000577">
    <property type="entry name" value="Carb_kinase_FGGY"/>
</dbReference>
<dbReference type="CDD" id="cd07782">
    <property type="entry name" value="ASKHA_NBD_FGGY_D-RBK"/>
    <property type="match status" value="1"/>
</dbReference>
<dbReference type="GO" id="GO:0005737">
    <property type="term" value="C:cytoplasm"/>
    <property type="evidence" value="ECO:0007669"/>
    <property type="project" value="TreeGrafter"/>
</dbReference>
<dbReference type="Pfam" id="PF02782">
    <property type="entry name" value="FGGY_C"/>
    <property type="match status" value="1"/>
</dbReference>
<protein>
    <submittedName>
        <fullName evidence="6">Ribulokinase</fullName>
    </submittedName>
</protein>
<dbReference type="NCBIfam" id="TIGR01315">
    <property type="entry name" value="5C_CHO_kinase"/>
    <property type="match status" value="1"/>
</dbReference>
<accession>A0A2N3L6Z4</accession>
<keyword evidence="7" id="KW-1185">Reference proteome</keyword>
<dbReference type="Gene3D" id="1.20.58.2240">
    <property type="match status" value="1"/>
</dbReference>
<organism evidence="6 7">
    <name type="scientific">Thalassospira lohafexi</name>
    <dbReference type="NCBI Taxonomy" id="744227"/>
    <lineage>
        <taxon>Bacteria</taxon>
        <taxon>Pseudomonadati</taxon>
        <taxon>Pseudomonadota</taxon>
        <taxon>Alphaproteobacteria</taxon>
        <taxon>Rhodospirillales</taxon>
        <taxon>Thalassospiraceae</taxon>
        <taxon>Thalassospira</taxon>
    </lineage>
</organism>
<dbReference type="EMBL" id="NXGX01000004">
    <property type="protein sequence ID" value="PKR58460.1"/>
    <property type="molecule type" value="Genomic_DNA"/>
</dbReference>
<dbReference type="InterPro" id="IPR043129">
    <property type="entry name" value="ATPase_NBD"/>
</dbReference>
<reference evidence="6 7" key="1">
    <citation type="submission" date="2017-09" db="EMBL/GenBank/DDBJ databases">
        <title>Biodiversity and function of Thalassospira species in the particle-attached aromatic-hydrocarbon-degrading consortia from the surface seawater of the China South Sea.</title>
        <authorList>
            <person name="Dong C."/>
            <person name="Lai Q."/>
            <person name="Shao Z."/>
        </authorList>
    </citation>
    <scope>NUCLEOTIDE SEQUENCE [LARGE SCALE GENOMIC DNA]</scope>
    <source>
        <strain evidence="6 7">139Z-12</strain>
    </source>
</reference>
<name>A0A2N3L6Z4_9PROT</name>
<dbReference type="SUPFAM" id="SSF53067">
    <property type="entry name" value="Actin-like ATPase domain"/>
    <property type="match status" value="2"/>
</dbReference>
<evidence type="ECO:0000256" key="1">
    <source>
        <dbReference type="ARBA" id="ARBA00009156"/>
    </source>
</evidence>
<dbReference type="AlphaFoldDB" id="A0A2N3L6Z4"/>
<dbReference type="Pfam" id="PF00370">
    <property type="entry name" value="FGGY_N"/>
    <property type="match status" value="1"/>
</dbReference>
<comment type="caution">
    <text evidence="6">The sequence shown here is derived from an EMBL/GenBank/DDBJ whole genome shotgun (WGS) entry which is preliminary data.</text>
</comment>
<comment type="similarity">
    <text evidence="1">Belongs to the FGGY kinase family.</text>
</comment>
<dbReference type="InterPro" id="IPR018484">
    <property type="entry name" value="FGGY_N"/>
</dbReference>
<dbReference type="PANTHER" id="PTHR43435:SF4">
    <property type="entry name" value="FGGY CARBOHYDRATE KINASE DOMAIN-CONTAINING PROTEIN"/>
    <property type="match status" value="1"/>
</dbReference>
<sequence>MSHNETRFIGVDVGTGSARAGVFDANGKLLGSAAHPIAMNRPKPDFVEQDSENIWQSVCQSVRDAMTQSASSADQIAAIGFDATCSLVIRDQDNRPLGVTPNGADNWDVIVWMDHRAVREAEECTATRSRVLEYIGGTMSPEMEVPKLMWLKRHHPDHWNKMGAAYDLADFLSFRATGNTARSCCTVTCKWTYLAHQDDPWDRDFLSQIGLDDFNKKTGIDAKALAVGDRIGTLSQQGADDLGLTTNCVVGAGLIDAHAGALGTLGEYLDGNLDQHFAMIAGTSTCHMALSSEPRFIKGVWGPYFGAIAPGLWLNEGGQSATGALLDHIVAMHPFSHDMGRDGHKLAGEKLLPMMGNQTDLAPRLHVLPDFHGNRSPLADPEALGVISGLTLDQSEESFLKLYWATACAIAYGTRHIIDALNDTGYDITHIHLSGGHTASAVLVKLYADVTGCTVVMSDCQEPVLLGSAMLAAGALDDADGIDGLAKAARKMAGKETSLAADPTAKADHDRRYAIFHMMHAQRQALDEISKN</sequence>